<dbReference type="PROSITE" id="PS50004">
    <property type="entry name" value="C2"/>
    <property type="match status" value="2"/>
</dbReference>
<dbReference type="FunFam" id="2.60.40.150:FF:000006">
    <property type="entry name" value="Synaptotagmin-like 5, isoform CRA_a"/>
    <property type="match status" value="1"/>
</dbReference>
<accession>A0AAD9KSH6</accession>
<feature type="region of interest" description="Disordered" evidence="5">
    <location>
        <begin position="637"/>
        <end position="658"/>
    </location>
</feature>
<keyword evidence="2" id="KW-0677">Repeat</keyword>
<feature type="compositionally biased region" description="Low complexity" evidence="5">
    <location>
        <begin position="463"/>
        <end position="475"/>
    </location>
</feature>
<dbReference type="InterPro" id="IPR035892">
    <property type="entry name" value="C2_domain_sf"/>
</dbReference>
<keyword evidence="8" id="KW-1185">Reference proteome</keyword>
<feature type="region of interest" description="Disordered" evidence="5">
    <location>
        <begin position="675"/>
        <end position="697"/>
    </location>
</feature>
<evidence type="ECO:0000256" key="5">
    <source>
        <dbReference type="SAM" id="MobiDB-lite"/>
    </source>
</evidence>
<feature type="region of interest" description="Disordered" evidence="5">
    <location>
        <begin position="1565"/>
        <end position="1589"/>
    </location>
</feature>
<dbReference type="CDD" id="cd04020">
    <property type="entry name" value="C2B_SLP_1-2-3-4"/>
    <property type="match status" value="1"/>
</dbReference>
<feature type="region of interest" description="Disordered" evidence="5">
    <location>
        <begin position="826"/>
        <end position="847"/>
    </location>
</feature>
<feature type="region of interest" description="Disordered" evidence="5">
    <location>
        <begin position="1740"/>
        <end position="1811"/>
    </location>
</feature>
<dbReference type="GO" id="GO:0005886">
    <property type="term" value="C:plasma membrane"/>
    <property type="evidence" value="ECO:0007669"/>
    <property type="project" value="TreeGrafter"/>
</dbReference>
<feature type="compositionally biased region" description="Polar residues" evidence="5">
    <location>
        <begin position="538"/>
        <end position="551"/>
    </location>
</feature>
<feature type="region of interest" description="Disordered" evidence="5">
    <location>
        <begin position="1129"/>
        <end position="1179"/>
    </location>
</feature>
<feature type="region of interest" description="Disordered" evidence="5">
    <location>
        <begin position="884"/>
        <end position="930"/>
    </location>
</feature>
<feature type="coiled-coil region" evidence="4">
    <location>
        <begin position="1629"/>
        <end position="1656"/>
    </location>
</feature>
<dbReference type="EMBL" id="JAODUO010000659">
    <property type="protein sequence ID" value="KAK2176507.1"/>
    <property type="molecule type" value="Genomic_DNA"/>
</dbReference>
<feature type="compositionally biased region" description="Polar residues" evidence="5">
    <location>
        <begin position="897"/>
        <end position="914"/>
    </location>
</feature>
<feature type="domain" description="C2" evidence="6">
    <location>
        <begin position="2006"/>
        <end position="2128"/>
    </location>
</feature>
<dbReference type="SUPFAM" id="SSF49562">
    <property type="entry name" value="C2 domain (Calcium/lipid-binding domain, CaLB)"/>
    <property type="match status" value="2"/>
</dbReference>
<feature type="compositionally biased region" description="Low complexity" evidence="5">
    <location>
        <begin position="1957"/>
        <end position="1972"/>
    </location>
</feature>
<feature type="compositionally biased region" description="Basic and acidic residues" evidence="5">
    <location>
        <begin position="974"/>
        <end position="983"/>
    </location>
</feature>
<feature type="compositionally biased region" description="Polar residues" evidence="5">
    <location>
        <begin position="410"/>
        <end position="430"/>
    </location>
</feature>
<comment type="caution">
    <text evidence="7">The sequence shown here is derived from an EMBL/GenBank/DDBJ whole genome shotgun (WGS) entry which is preliminary data.</text>
</comment>
<keyword evidence="3" id="KW-0472">Membrane</keyword>
<feature type="compositionally biased region" description="Polar residues" evidence="5">
    <location>
        <begin position="582"/>
        <end position="592"/>
    </location>
</feature>
<feature type="compositionally biased region" description="Acidic residues" evidence="5">
    <location>
        <begin position="832"/>
        <end position="847"/>
    </location>
</feature>
<dbReference type="GO" id="GO:0070382">
    <property type="term" value="C:exocytic vesicle"/>
    <property type="evidence" value="ECO:0007669"/>
    <property type="project" value="TreeGrafter"/>
</dbReference>
<evidence type="ECO:0000256" key="1">
    <source>
        <dbReference type="ARBA" id="ARBA00004370"/>
    </source>
</evidence>
<gene>
    <name evidence="7" type="ORF">NP493_660g02022</name>
</gene>
<keyword evidence="4" id="KW-0175">Coiled coil</keyword>
<feature type="compositionally biased region" description="Acidic residues" evidence="5">
    <location>
        <begin position="485"/>
        <end position="498"/>
    </location>
</feature>
<comment type="subcellular location">
    <subcellularLocation>
        <location evidence="1">Membrane</location>
    </subcellularLocation>
</comment>
<dbReference type="PANTHER" id="PTHR45716">
    <property type="entry name" value="BITESIZE, ISOFORM I"/>
    <property type="match status" value="1"/>
</dbReference>
<dbReference type="Gene3D" id="2.60.40.150">
    <property type="entry name" value="C2 domain"/>
    <property type="match status" value="2"/>
</dbReference>
<feature type="compositionally biased region" description="Basic and acidic residues" evidence="5">
    <location>
        <begin position="316"/>
        <end position="330"/>
    </location>
</feature>
<evidence type="ECO:0000256" key="4">
    <source>
        <dbReference type="SAM" id="Coils"/>
    </source>
</evidence>
<dbReference type="CDD" id="cd08521">
    <property type="entry name" value="C2A_SLP"/>
    <property type="match status" value="1"/>
</dbReference>
<dbReference type="InterPro" id="IPR000008">
    <property type="entry name" value="C2_dom"/>
</dbReference>
<dbReference type="GO" id="GO:0006887">
    <property type="term" value="P:exocytosis"/>
    <property type="evidence" value="ECO:0007669"/>
    <property type="project" value="TreeGrafter"/>
</dbReference>
<feature type="compositionally biased region" description="Basic and acidic residues" evidence="5">
    <location>
        <begin position="1002"/>
        <end position="1018"/>
    </location>
</feature>
<feature type="compositionally biased region" description="Basic and acidic residues" evidence="5">
    <location>
        <begin position="181"/>
        <end position="209"/>
    </location>
</feature>
<feature type="compositionally biased region" description="Polar residues" evidence="5">
    <location>
        <begin position="988"/>
        <end position="1001"/>
    </location>
</feature>
<feature type="region of interest" description="Disordered" evidence="5">
    <location>
        <begin position="971"/>
        <end position="1019"/>
    </location>
</feature>
<feature type="compositionally biased region" description="Basic and acidic residues" evidence="5">
    <location>
        <begin position="1152"/>
        <end position="1175"/>
    </location>
</feature>
<dbReference type="SMART" id="SM00239">
    <property type="entry name" value="C2"/>
    <property type="match status" value="2"/>
</dbReference>
<feature type="compositionally biased region" description="Polar residues" evidence="5">
    <location>
        <begin position="146"/>
        <end position="179"/>
    </location>
</feature>
<dbReference type="PANTHER" id="PTHR45716:SF2">
    <property type="entry name" value="BITESIZE, ISOFORM I"/>
    <property type="match status" value="1"/>
</dbReference>
<dbReference type="GO" id="GO:0042043">
    <property type="term" value="F:neurexin family protein binding"/>
    <property type="evidence" value="ECO:0007669"/>
    <property type="project" value="TreeGrafter"/>
</dbReference>
<feature type="compositionally biased region" description="Polar residues" evidence="5">
    <location>
        <begin position="1132"/>
        <end position="1151"/>
    </location>
</feature>
<evidence type="ECO:0000313" key="7">
    <source>
        <dbReference type="EMBL" id="KAK2176507.1"/>
    </source>
</evidence>
<evidence type="ECO:0000259" key="6">
    <source>
        <dbReference type="PROSITE" id="PS50004"/>
    </source>
</evidence>
<evidence type="ECO:0000313" key="8">
    <source>
        <dbReference type="Proteomes" id="UP001209878"/>
    </source>
</evidence>
<feature type="compositionally biased region" description="Low complexity" evidence="5">
    <location>
        <begin position="1878"/>
        <end position="1890"/>
    </location>
</feature>
<sequence length="2323" mass="254161">MTSSLLSTPLTQDPVCRVHRSSAFDGNPGEQVVTQDSTLFGPKCLRHTSSREMLERFRHLVDDVLELNRGWFCCVCCLRRRLSLVCCVRPMAWFLTGCGRSGSKTPCDSGWLNKPLHHPEMRLEANTAATGAANSIGQEVKRALSNNNASPQSKQLSNTSADGESSDTQSMEDSYSPRRQLQKDLEGTAFPKDSDRQKLLDLIRPKMPDSEFANSRNATGAEQQGRVEVKHIPSSRYCDSDTSSDSETASPTPPQFLRANDSLLNSESIRSSFRSTVSAISSEGPNTVVTEGISDLDIPTCSSASVSPTAFRKDVTAPSYHKDTQNERLYDNPPSPVADGNGLLGISPTQSRNKIDEEKHPKQMASRSLTKQDSLANDSSDSEGEFTTEQITRMKFRRISVSKTDGKMSPGNQNSREGTPSIESPDTPSQPEVFITNHDPSPTSELTDPEPTPTPELSHPPEAEAVIPCVEVEPIVENKSKIEQESEELSTTETEEGAESLSRQQGGQTGGMYKGGDIDLSPPSSSFLQHGGGGGVASGSTLEASHTNFSPSMVVRGSGSSGSNTPPGEGLLTGKEPLMASPTDTNTPLQTNTDKDGDHLLHSSANSPLSANVSSVCIDTKHSGSCEVRGEGEASALSLGNEHANAESSESTVRVSTTRERVGALLARLGRTLSQNDEDSVDRKANEAVDSDTCSNSSFDDISASNEDFDDLEWDSGLVSGQAEISKLEATSMNVALMRELRTTGPVQMGLHEFDDNTDKNLCRSSYKLADTHGDLLDDDTDHQGAYYVCVSGDDLATGGYSNSDINPNLLNINQDSYSDRLSIISERTEPQDYETDDGDSETDECDDDLDASLNTTVITWSKHDKKTSQELDECIDGASSMVTRDKVKDSSDERSISNQGTAVVSEANTSSDVRQYEVSQKGGERRHPYPLVKQDTLSRLALEAECGDADDTLDLSLMVESNAAYAGDDEIPLLDKSDRGSEDTIDASKQTVHASKQTVHASKDSQKTAATHKKDVTKTSQVEAVVKKDDTKVLVNKEVDNVKSPTGDESEEPGKRQSILMRRDTITTMALEAIEDGTGGGDEDLAHVFQQNKPYVTDTEVDSIMSEAMVDMKDTGVAKTEIAHMPKDVTPMTTSTPIKVQKSSGAPRTKQMSDSKQDVRKSSRRDRDRDDPVDTSHALSMSQLMKVFNKPQKFMVPKVAEAYCQKDVVHCREEDTDGQTVTHQTDGQTVTHQTDGQTVTHQTECQAQMVQESVQSSVELRSSVEPETGTVVALVMSTEQSGHVKPERTVASVVSAEQQAESVASVISVERSDENTSVNVTDVEPEAGDTELDLHVSFRELEAESSTDVTVKGVGECADDSASSDEEERSNLETELKTRFGILDEESVTDGDTSRDHHKVLIRVPSIVVTLASGDTSAEECDEEVTTPENIVNATDFWKETQPSVAQPASDTDASFMSDLQGIKLADDKDSNGHAEEAVDAERHDVAEQEHFEEHIQGDSGTNRSTDEVMGSVEEAQEEKPGENGSDVAVMKDVEETVGDGFEIVKKNNAVKGTEAEMVNVVTIEEDDKPWVDSTDKGQQSDTEETDRHQDIIAADGQLKQSAVIDGKYFAKDSEEAGTMDVTKDAIAERIEKNVVEDENAVEKVEESVAETETNVAPVSSDTSFMSVLQGIMLSDDKTSRAGTEEHDDVDLQVEDRYIALVREVKLSTDENGNNNNMKSDIEIETVNVNEMDKVDKLPVDSAEEEEQNIPDEKPTEDSDSPDTQVRPTSLASPHTAVVENSKRRSNLDIFLNRGHPPDLNDPPLVERVNTPVEGQPTLLSLASQLAVNLVKGISPESDLSPASQHASPPPTDTPPAQSSTMATEIPTEEPRHNGRLSSSLKSTASESENYNRTGCDPEVDIVVTPGGGNDTRPRSPSSIPSPAVMRSKRALEGVCELDEDRQSSDSYPVTPRTDSPSSMSSSHYSRGQQSNRSTNLLTPFSVSTESMMSYYSDAGEGNYGKIPVTGEIQFGLDYNYKNSVFEVAIRQCKDIAVVDTKKKRSDPYVKTYLLPDRTKNGKRKTRVKKHTLNPVFDEILKYHVTKSELETRTLWVTVWHNDTFGRNDFLGEVTLPLDYYEFGDSSAQWYKLQERPKPAEDEYGNPLPLSLLTYKGDLNLSLRFVSPENIPGRKKDGRCGSKGSLHVLIKQARNLTAVRANGSSDPFCKGYLLPDKVRRIKQKTPVLKKNCNPAWNHTMIFDNVSWDELRDYCLELTIWDFDRFTSNDFLGGVRLNLGSGKSGGKEVDWMDAKGDETSIWQAMLDRPNYWIDGTLMVRPNMDRRK</sequence>
<protein>
    <recommendedName>
        <fullName evidence="6">C2 domain-containing protein</fullName>
    </recommendedName>
</protein>
<dbReference type="Proteomes" id="UP001209878">
    <property type="component" value="Unassembled WGS sequence"/>
</dbReference>
<dbReference type="InterPro" id="IPR043567">
    <property type="entry name" value="SYTL1-5_C2B"/>
</dbReference>
<feature type="region of interest" description="Disordered" evidence="5">
    <location>
        <begin position="1838"/>
        <end position="1977"/>
    </location>
</feature>
<evidence type="ECO:0000256" key="2">
    <source>
        <dbReference type="ARBA" id="ARBA00022737"/>
    </source>
</evidence>
<dbReference type="Pfam" id="PF00168">
    <property type="entry name" value="C2"/>
    <property type="match status" value="2"/>
</dbReference>
<feature type="region of interest" description="Disordered" evidence="5">
    <location>
        <begin position="316"/>
        <end position="598"/>
    </location>
</feature>
<feature type="compositionally biased region" description="Polar residues" evidence="5">
    <location>
        <begin position="1763"/>
        <end position="1774"/>
    </location>
</feature>
<evidence type="ECO:0000256" key="3">
    <source>
        <dbReference type="ARBA" id="ARBA00023136"/>
    </source>
</evidence>
<feature type="region of interest" description="Disordered" evidence="5">
    <location>
        <begin position="146"/>
        <end position="255"/>
    </location>
</feature>
<feature type="region of interest" description="Disordered" evidence="5">
    <location>
        <begin position="1493"/>
        <end position="1530"/>
    </location>
</feature>
<feature type="compositionally biased region" description="Polar residues" evidence="5">
    <location>
        <begin position="212"/>
        <end position="222"/>
    </location>
</feature>
<reference evidence="7" key="1">
    <citation type="journal article" date="2023" name="Mol. Biol. Evol.">
        <title>Third-Generation Sequencing Reveals the Adaptive Role of the Epigenome in Three Deep-Sea Polychaetes.</title>
        <authorList>
            <person name="Perez M."/>
            <person name="Aroh O."/>
            <person name="Sun Y."/>
            <person name="Lan Y."/>
            <person name="Juniper S.K."/>
            <person name="Young C.R."/>
            <person name="Angers B."/>
            <person name="Qian P.Y."/>
        </authorList>
    </citation>
    <scope>NUCLEOTIDE SEQUENCE</scope>
    <source>
        <strain evidence="7">R07B-5</strain>
    </source>
</reference>
<feature type="compositionally biased region" description="Low complexity" evidence="5">
    <location>
        <begin position="240"/>
        <end position="250"/>
    </location>
</feature>
<feature type="compositionally biased region" description="Basic and acidic residues" evidence="5">
    <location>
        <begin position="884"/>
        <end position="896"/>
    </location>
</feature>
<proteinExistence type="predicted"/>
<feature type="compositionally biased region" description="Low complexity" evidence="5">
    <location>
        <begin position="647"/>
        <end position="656"/>
    </location>
</feature>
<feature type="compositionally biased region" description="Polar residues" evidence="5">
    <location>
        <begin position="365"/>
        <end position="379"/>
    </location>
</feature>
<feature type="domain" description="C2" evidence="6">
    <location>
        <begin position="2164"/>
        <end position="2288"/>
    </location>
</feature>
<name>A0AAD9KSH6_RIDPI</name>
<organism evidence="7 8">
    <name type="scientific">Ridgeia piscesae</name>
    <name type="common">Tubeworm</name>
    <dbReference type="NCBI Taxonomy" id="27915"/>
    <lineage>
        <taxon>Eukaryota</taxon>
        <taxon>Metazoa</taxon>
        <taxon>Spiralia</taxon>
        <taxon>Lophotrochozoa</taxon>
        <taxon>Annelida</taxon>
        <taxon>Polychaeta</taxon>
        <taxon>Sedentaria</taxon>
        <taxon>Canalipalpata</taxon>
        <taxon>Sabellida</taxon>
        <taxon>Siboglinidae</taxon>
        <taxon>Ridgeia</taxon>
    </lineage>
</organism>